<accession>A0A292PKI7</accession>
<comment type="pathway">
    <text evidence="4">Cofactor biosynthesis; L-ascorbate biosynthesis.</text>
</comment>
<dbReference type="SUPFAM" id="SSF56176">
    <property type="entry name" value="FAD-binding/transporter-associated domain-like"/>
    <property type="match status" value="1"/>
</dbReference>
<dbReference type="InterPro" id="IPR010031">
    <property type="entry name" value="FAD_lactone_oxidase-like"/>
</dbReference>
<reference evidence="15" key="1">
    <citation type="submission" date="2015-10" db="EMBL/GenBank/DDBJ databases">
        <authorList>
            <person name="Regsiter A."/>
            <person name="william w."/>
        </authorList>
    </citation>
    <scope>NUCLEOTIDE SEQUENCE</scope>
    <source>
        <strain evidence="15">Montdore</strain>
    </source>
</reference>
<gene>
    <name evidence="15" type="ORF">GSTUAT00008913001</name>
</gene>
<dbReference type="Gene3D" id="1.10.45.10">
    <property type="entry name" value="Vanillyl-alcohol Oxidase, Chain A, domain 4"/>
    <property type="match status" value="1"/>
</dbReference>
<comment type="cofactor">
    <cofactor evidence="1 13">
        <name>FAD</name>
        <dbReference type="ChEBI" id="CHEBI:57692"/>
    </cofactor>
</comment>
<dbReference type="InterPro" id="IPR016171">
    <property type="entry name" value="Vanillyl_alc_oxidase_C-sub2"/>
</dbReference>
<dbReference type="InterPro" id="IPR036318">
    <property type="entry name" value="FAD-bd_PCMH-like_sf"/>
</dbReference>
<evidence type="ECO:0000256" key="8">
    <source>
        <dbReference type="ARBA" id="ARBA00022644"/>
    </source>
</evidence>
<evidence type="ECO:0000256" key="9">
    <source>
        <dbReference type="ARBA" id="ARBA00022827"/>
    </source>
</evidence>
<dbReference type="GO" id="GO:0019853">
    <property type="term" value="P:L-ascorbic acid biosynthetic process"/>
    <property type="evidence" value="ECO:0007669"/>
    <property type="project" value="UniProtKB-UniPathway"/>
</dbReference>
<keyword evidence="7 13" id="KW-0285">Flavoprotein</keyword>
<keyword evidence="16" id="KW-1185">Reference proteome</keyword>
<dbReference type="EMBL" id="LN891266">
    <property type="protein sequence ID" value="CUS07007.1"/>
    <property type="molecule type" value="Genomic_DNA"/>
</dbReference>
<dbReference type="AlphaFoldDB" id="A0A292PKI7"/>
<dbReference type="NCBIfam" id="TIGR01678">
    <property type="entry name" value="FAD_lactone_ox"/>
    <property type="match status" value="1"/>
</dbReference>
<keyword evidence="10 13" id="KW-0560">Oxidoreductase</keyword>
<evidence type="ECO:0000256" key="12">
    <source>
        <dbReference type="ARBA" id="ARBA00033418"/>
    </source>
</evidence>
<evidence type="ECO:0000313" key="16">
    <source>
        <dbReference type="Proteomes" id="UP001412239"/>
    </source>
</evidence>
<dbReference type="Pfam" id="PF04030">
    <property type="entry name" value="ALO"/>
    <property type="match status" value="1"/>
</dbReference>
<keyword evidence="9 13" id="KW-0274">FAD</keyword>
<dbReference type="Proteomes" id="UP001412239">
    <property type="component" value="Unassembled WGS sequence"/>
</dbReference>
<dbReference type="InterPro" id="IPR016169">
    <property type="entry name" value="FAD-bd_PCMH_sub2"/>
</dbReference>
<evidence type="ECO:0000313" key="15">
    <source>
        <dbReference type="EMBL" id="CUS07007.1"/>
    </source>
</evidence>
<keyword evidence="11" id="KW-0472">Membrane</keyword>
<comment type="pathway">
    <text evidence="3 13">Cofactor biosynthesis; D-erythroascorbate biosynthesis; dehydro-D-arabinono-1,4-lactone from D-arabinose: step 2/2.</text>
</comment>
<dbReference type="Gene3D" id="3.30.465.10">
    <property type="match status" value="1"/>
</dbReference>
<evidence type="ECO:0000256" key="3">
    <source>
        <dbReference type="ARBA" id="ARBA00005083"/>
    </source>
</evidence>
<dbReference type="UniPathway" id="UPA00132"/>
<dbReference type="PIRSF" id="PIRSF000136">
    <property type="entry name" value="LGO_GLO"/>
    <property type="match status" value="1"/>
</dbReference>
<evidence type="ECO:0000256" key="11">
    <source>
        <dbReference type="ARBA" id="ARBA00023136"/>
    </source>
</evidence>
<name>A0A292PKI7_9PEZI</name>
<dbReference type="InterPro" id="IPR016166">
    <property type="entry name" value="FAD-bd_PCMH"/>
</dbReference>
<dbReference type="InterPro" id="IPR007173">
    <property type="entry name" value="ALO_C"/>
</dbReference>
<comment type="catalytic activity">
    <reaction evidence="13">
        <text>D-arabinono-1,4-lactone + O2 = dehydro-D-arabinono-1,4-lactone + H2O2 + H(+)</text>
        <dbReference type="Rhea" id="RHEA:23756"/>
        <dbReference type="ChEBI" id="CHEBI:15378"/>
        <dbReference type="ChEBI" id="CHEBI:15379"/>
        <dbReference type="ChEBI" id="CHEBI:16240"/>
        <dbReference type="ChEBI" id="CHEBI:16292"/>
        <dbReference type="ChEBI" id="CHEBI:58277"/>
        <dbReference type="EC" id="1.1.3.37"/>
    </reaction>
</comment>
<organism evidence="15 16">
    <name type="scientific">Tuber aestivum</name>
    <name type="common">summer truffle</name>
    <dbReference type="NCBI Taxonomy" id="59557"/>
    <lineage>
        <taxon>Eukaryota</taxon>
        <taxon>Fungi</taxon>
        <taxon>Dikarya</taxon>
        <taxon>Ascomycota</taxon>
        <taxon>Pezizomycotina</taxon>
        <taxon>Pezizomycetes</taxon>
        <taxon>Pezizales</taxon>
        <taxon>Tuberaceae</taxon>
        <taxon>Tuber</taxon>
    </lineage>
</organism>
<dbReference type="InterPro" id="IPR030654">
    <property type="entry name" value="Sugar_lactone_oxidase"/>
</dbReference>
<dbReference type="Pfam" id="PF01565">
    <property type="entry name" value="FAD_binding_4"/>
    <property type="match status" value="1"/>
</dbReference>
<protein>
    <recommendedName>
        <fullName evidence="6 13">D-arabinono-1,4-lactone oxidase</fullName>
        <shortName evidence="13">ALO</shortName>
        <ecNumber evidence="6 13">1.1.3.37</ecNumber>
    </recommendedName>
    <alternativeName>
        <fullName evidence="12 13">L-galactono-gamma-lactone oxidase</fullName>
    </alternativeName>
</protein>
<comment type="similarity">
    <text evidence="5 13">Belongs to the oxygen-dependent FAD-linked oxidoreductase family.</text>
</comment>
<evidence type="ECO:0000256" key="1">
    <source>
        <dbReference type="ARBA" id="ARBA00001974"/>
    </source>
</evidence>
<dbReference type="GO" id="GO:0031966">
    <property type="term" value="C:mitochondrial membrane"/>
    <property type="evidence" value="ECO:0007669"/>
    <property type="project" value="UniProtKB-SubCell"/>
</dbReference>
<dbReference type="InterPro" id="IPR006093">
    <property type="entry name" value="Oxy_OxRdtase_FAD_BS"/>
</dbReference>
<evidence type="ECO:0000256" key="5">
    <source>
        <dbReference type="ARBA" id="ARBA00005466"/>
    </source>
</evidence>
<evidence type="ECO:0000256" key="10">
    <source>
        <dbReference type="ARBA" id="ARBA00023002"/>
    </source>
</evidence>
<dbReference type="Gene3D" id="3.30.70.2520">
    <property type="match status" value="1"/>
</dbReference>
<comment type="subcellular location">
    <subcellularLocation>
        <location evidence="2">Membrane</location>
    </subcellularLocation>
    <subcellularLocation>
        <location evidence="13">Mitochondrion membrane</location>
    </subcellularLocation>
</comment>
<evidence type="ECO:0000259" key="14">
    <source>
        <dbReference type="PROSITE" id="PS51387"/>
    </source>
</evidence>
<dbReference type="PANTHER" id="PTHR43762:SF1">
    <property type="entry name" value="D-ARABINONO-1,4-LACTONE OXIDASE"/>
    <property type="match status" value="1"/>
</dbReference>
<dbReference type="PROSITE" id="PS51387">
    <property type="entry name" value="FAD_PCMH"/>
    <property type="match status" value="1"/>
</dbReference>
<keyword evidence="13" id="KW-0496">Mitochondrion</keyword>
<dbReference type="PROSITE" id="PS00862">
    <property type="entry name" value="OX2_COVAL_FAD"/>
    <property type="match status" value="1"/>
</dbReference>
<evidence type="ECO:0000256" key="7">
    <source>
        <dbReference type="ARBA" id="ARBA00022630"/>
    </source>
</evidence>
<evidence type="ECO:0000256" key="4">
    <source>
        <dbReference type="ARBA" id="ARBA00005147"/>
    </source>
</evidence>
<proteinExistence type="inferred from homology"/>
<dbReference type="InterPro" id="IPR016167">
    <property type="entry name" value="FAD-bd_PCMH_sub1"/>
</dbReference>
<dbReference type="GO" id="GO:0003885">
    <property type="term" value="F:D-arabinono-1,4-lactone oxidase activity"/>
    <property type="evidence" value="ECO:0007669"/>
    <property type="project" value="UniProtKB-UniRule"/>
</dbReference>
<evidence type="ECO:0000256" key="6">
    <source>
        <dbReference type="ARBA" id="ARBA00013136"/>
    </source>
</evidence>
<sequence>MDPGAHREFRKYTGDAISTLSWDANTGTHIPFRASVSHKHHTWAKTHFSNPELFLQPRTEKEIRLIVNLARQCGKRIVVVGSGHSPNDLTCTSSWMVNLDGFSSIALENSRELQLEVEAGIRLYQLANELEKRGWAMPNLGSITAQSIAGAIATNTHGSSLMHGTLSQAVVGLTIMLSSGESLRCSAMENEDLYHAALVSLGGLGIITHIVFQAVPAFNLAWKQEVVKTPRILDNWKTDLWTRSEFIRMWWFPYSGRSIVWSANRTEEPLRERPHSWYGGWLGRFSYELALYFSTWFPWLTPIVERYVFSMQYRWEEGPAGSAVQKSQDALTMDCLFPQLVNEWAIPLEKGPEAIQRLQTWLDGDKGNKSGIPFSPKGIYVHAPIEVRVADTTVQAEKPWLDQSCQTGPTLYLNATLYRPFLKNPPEWERYYNAFEWLMKDLGGRPHWAKNFISTSREEFWGMYPKMKDWVELRDAVDPHGMFANDWLKRNLLGDEDDTELTQIKEQIGKT</sequence>
<dbReference type="InterPro" id="IPR006094">
    <property type="entry name" value="Oxid_FAD_bind_N"/>
</dbReference>
<dbReference type="EC" id="1.1.3.37" evidence="6 13"/>
<dbReference type="Gene3D" id="3.30.43.10">
    <property type="entry name" value="Uridine Diphospho-n-acetylenolpyruvylglucosamine Reductase, domain 2"/>
    <property type="match status" value="1"/>
</dbReference>
<feature type="domain" description="FAD-binding PCMH-type" evidence="14">
    <location>
        <begin position="47"/>
        <end position="217"/>
    </location>
</feature>
<evidence type="ECO:0000256" key="13">
    <source>
        <dbReference type="RuleBase" id="RU367158"/>
    </source>
</evidence>
<dbReference type="PANTHER" id="PTHR43762">
    <property type="entry name" value="L-GULONOLACTONE OXIDASE"/>
    <property type="match status" value="1"/>
</dbReference>
<evidence type="ECO:0000256" key="2">
    <source>
        <dbReference type="ARBA" id="ARBA00004370"/>
    </source>
</evidence>
<dbReference type="UniPathway" id="UPA00771">
    <property type="reaction ID" value="UER00766"/>
</dbReference>
<dbReference type="GO" id="GO:0071949">
    <property type="term" value="F:FAD binding"/>
    <property type="evidence" value="ECO:0007669"/>
    <property type="project" value="UniProtKB-UniRule"/>
</dbReference>
<keyword evidence="8" id="KW-0060">Ascorbate biosynthesis</keyword>